<evidence type="ECO:0000313" key="2">
    <source>
        <dbReference type="EMBL" id="RUO62686.1"/>
    </source>
</evidence>
<protein>
    <submittedName>
        <fullName evidence="2">Methyltransferase</fullName>
    </submittedName>
</protein>
<dbReference type="EMBL" id="PIQA01000011">
    <property type="protein sequence ID" value="RUO62686.1"/>
    <property type="molecule type" value="Genomic_DNA"/>
</dbReference>
<dbReference type="InterPro" id="IPR029063">
    <property type="entry name" value="SAM-dependent_MTases_sf"/>
</dbReference>
<organism evidence="2 3">
    <name type="scientific">Idiomarina piscisalsi</name>
    <dbReference type="NCBI Taxonomy" id="1096243"/>
    <lineage>
        <taxon>Bacteria</taxon>
        <taxon>Pseudomonadati</taxon>
        <taxon>Pseudomonadota</taxon>
        <taxon>Gammaproteobacteria</taxon>
        <taxon>Alteromonadales</taxon>
        <taxon>Idiomarinaceae</taxon>
        <taxon>Idiomarina</taxon>
    </lineage>
</organism>
<dbReference type="PROSITE" id="PS51257">
    <property type="entry name" value="PROKAR_LIPOPROTEIN"/>
    <property type="match status" value="1"/>
</dbReference>
<evidence type="ECO:0000313" key="3">
    <source>
        <dbReference type="Proteomes" id="UP000288361"/>
    </source>
</evidence>
<keyword evidence="1" id="KW-0732">Signal</keyword>
<dbReference type="GO" id="GO:0008168">
    <property type="term" value="F:methyltransferase activity"/>
    <property type="evidence" value="ECO:0007669"/>
    <property type="project" value="UniProtKB-KW"/>
</dbReference>
<proteinExistence type="predicted"/>
<dbReference type="Gene3D" id="3.40.50.150">
    <property type="entry name" value="Vaccinia Virus protein VP39"/>
    <property type="match status" value="1"/>
</dbReference>
<keyword evidence="2" id="KW-0489">Methyltransferase</keyword>
<dbReference type="InterPro" id="IPR016980">
    <property type="entry name" value="S-AdoMet-dep_MeTrfase_Alr7345"/>
</dbReference>
<comment type="caution">
    <text evidence="2">The sequence shown here is derived from an EMBL/GenBank/DDBJ whole genome shotgun (WGS) entry which is preliminary data.</text>
</comment>
<dbReference type="AlphaFoldDB" id="A0A432YP08"/>
<feature type="chain" id="PRO_5019331074" evidence="1">
    <location>
        <begin position="21"/>
        <end position="287"/>
    </location>
</feature>
<evidence type="ECO:0000256" key="1">
    <source>
        <dbReference type="SAM" id="SignalP"/>
    </source>
</evidence>
<dbReference type="SUPFAM" id="SSF53335">
    <property type="entry name" value="S-adenosyl-L-methionine-dependent methyltransferases"/>
    <property type="match status" value="1"/>
</dbReference>
<accession>A0A432YP08</accession>
<gene>
    <name evidence="2" type="ORF">CWI73_09420</name>
</gene>
<dbReference type="GO" id="GO:0032259">
    <property type="term" value="P:methylation"/>
    <property type="evidence" value="ECO:0007669"/>
    <property type="project" value="UniProtKB-KW"/>
</dbReference>
<keyword evidence="2" id="KW-0808">Transferase</keyword>
<dbReference type="Proteomes" id="UP000288361">
    <property type="component" value="Unassembled WGS sequence"/>
</dbReference>
<sequence length="287" mass="31947">MKYSAIALSMVSLLALSACDSGPKSSAPASTEQGASITLEQAVNHDDRTPAYVERDQFRHPKETLEFFELEPSMTVVEIWPGGGYYSEILAPYLAEEGTFYAAHFPEDTQSDYYQRSLNKFKERLTSEAVFGDVELTQFAPLTPLETDIAPPNSADRILTFRNLHNWYMSGGEEAVLSAFRQFHQALIPDGILGVVDHRLPESADDSAMENSGYIKETWVIDLAEQAGFELVESSEINANPKDTADHPNGVWNLPPTLNVEDGDDAEIYKAIGESDRFTLKFRKPVE</sequence>
<feature type="signal peptide" evidence="1">
    <location>
        <begin position="1"/>
        <end position="20"/>
    </location>
</feature>
<reference evidence="2 3" key="1">
    <citation type="journal article" date="2011" name="Front. Microbiol.">
        <title>Genomic signatures of strain selection and enhancement in Bacillus atrophaeus var. globigii, a historical biowarfare simulant.</title>
        <authorList>
            <person name="Gibbons H.S."/>
            <person name="Broomall S.M."/>
            <person name="McNew L.A."/>
            <person name="Daligault H."/>
            <person name="Chapman C."/>
            <person name="Bruce D."/>
            <person name="Karavis M."/>
            <person name="Krepps M."/>
            <person name="McGregor P.A."/>
            <person name="Hong C."/>
            <person name="Park K.H."/>
            <person name="Akmal A."/>
            <person name="Feldman A."/>
            <person name="Lin J.S."/>
            <person name="Chang W.E."/>
            <person name="Higgs B.W."/>
            <person name="Demirev P."/>
            <person name="Lindquist J."/>
            <person name="Liem A."/>
            <person name="Fochler E."/>
            <person name="Read T.D."/>
            <person name="Tapia R."/>
            <person name="Johnson S."/>
            <person name="Bishop-Lilly K.A."/>
            <person name="Detter C."/>
            <person name="Han C."/>
            <person name="Sozhamannan S."/>
            <person name="Rosenzweig C.N."/>
            <person name="Skowronski E.W."/>
        </authorList>
    </citation>
    <scope>NUCLEOTIDE SEQUENCE [LARGE SCALE GENOMIC DNA]</scope>
    <source>
        <strain evidence="2 3">TPS4-2</strain>
    </source>
</reference>
<dbReference type="RefSeq" id="WP_126752556.1">
    <property type="nucleotide sequence ID" value="NZ_JBHUMT010000004.1"/>
</dbReference>
<name>A0A432YP08_9GAMM</name>
<dbReference type="PIRSF" id="PIRSF031679">
    <property type="entry name" value="Mtase_Alr7345_prd"/>
    <property type="match status" value="1"/>
</dbReference>